<dbReference type="SUPFAM" id="SSF52151">
    <property type="entry name" value="FabD/lysophospholipase-like"/>
    <property type="match status" value="1"/>
</dbReference>
<keyword evidence="1 4" id="KW-0378">Hydrolase</keyword>
<dbReference type="InterPro" id="IPR002641">
    <property type="entry name" value="PNPLA_dom"/>
</dbReference>
<dbReference type="eggNOG" id="COG1752">
    <property type="taxonomic scope" value="Bacteria"/>
</dbReference>
<keyword evidence="7" id="KW-1185">Reference proteome</keyword>
<sequence>MTVMINGKESRIGLALSGGGFRAAAFHLGMLRKLHALQLLQGVDLLTCVSGGSIAGATLAANWSEGIDTALQKLDTYLRTKSIAVGSVLSGILDPFESRLDKLAESYDRDLFGEKALSTLQQGPRIYLNATNLATGNMFFFVAGGGSASKAEMGEHELGVVDAGSFRISNAVAASSAFPPVFGPLRLDAEEYPPAQQVGYVTLTDGGVYDNLGINPGLRVERNKLDYLITSDGGKPFTNISEPTESGALVLKAALDILMEQVRGLQFDRMQHRHLAGKGPKPLWFSIDSTEGQAVAGDATFASSISTNLKRLNSDEMTVLQRHGGALVEARLRSYAPELLSAV</sequence>
<dbReference type="InterPro" id="IPR050301">
    <property type="entry name" value="NTE"/>
</dbReference>
<dbReference type="GO" id="GO:0016787">
    <property type="term" value="F:hydrolase activity"/>
    <property type="evidence" value="ECO:0007669"/>
    <property type="project" value="UniProtKB-UniRule"/>
</dbReference>
<gene>
    <name evidence="6" type="ORF">C666_02090</name>
</gene>
<dbReference type="PANTHER" id="PTHR14226:SF78">
    <property type="entry name" value="SLR0060 PROTEIN"/>
    <property type="match status" value="1"/>
</dbReference>
<dbReference type="Proteomes" id="UP000013232">
    <property type="component" value="Unassembled WGS sequence"/>
</dbReference>
<evidence type="ECO:0000256" key="4">
    <source>
        <dbReference type="PROSITE-ProRule" id="PRU01161"/>
    </source>
</evidence>
<dbReference type="AlphaFoldDB" id="N6Y7E8"/>
<feature type="short sequence motif" description="DGA/G" evidence="4">
    <location>
        <begin position="205"/>
        <end position="207"/>
    </location>
</feature>
<dbReference type="RefSeq" id="WP_004333149.1">
    <property type="nucleotide sequence ID" value="NZ_AMXE01000004.1"/>
</dbReference>
<organism evidence="6 7">
    <name type="scientific">Thauera linaloolentis (strain DSM 12138 / JCM 21573 / CCUG 41526 / CIP 105981 / IAM 15112 / NBRC 102519 / 47Lol)</name>
    <dbReference type="NCBI Taxonomy" id="1123367"/>
    <lineage>
        <taxon>Bacteria</taxon>
        <taxon>Pseudomonadati</taxon>
        <taxon>Pseudomonadota</taxon>
        <taxon>Betaproteobacteria</taxon>
        <taxon>Rhodocyclales</taxon>
        <taxon>Zoogloeaceae</taxon>
        <taxon>Thauera</taxon>
    </lineage>
</organism>
<evidence type="ECO:0000256" key="3">
    <source>
        <dbReference type="ARBA" id="ARBA00023098"/>
    </source>
</evidence>
<dbReference type="Pfam" id="PF01734">
    <property type="entry name" value="Patatin"/>
    <property type="match status" value="1"/>
</dbReference>
<proteinExistence type="predicted"/>
<evidence type="ECO:0000256" key="2">
    <source>
        <dbReference type="ARBA" id="ARBA00022963"/>
    </source>
</evidence>
<feature type="active site" description="Proton acceptor" evidence="4">
    <location>
        <position position="205"/>
    </location>
</feature>
<keyword evidence="2 4" id="KW-0442">Lipid degradation</keyword>
<dbReference type="PROSITE" id="PS51635">
    <property type="entry name" value="PNPLA"/>
    <property type="match status" value="1"/>
</dbReference>
<protein>
    <submittedName>
        <fullName evidence="6">Patatin</fullName>
    </submittedName>
</protein>
<evidence type="ECO:0000313" key="6">
    <source>
        <dbReference type="EMBL" id="ENO90216.1"/>
    </source>
</evidence>
<dbReference type="Gene3D" id="3.40.1090.10">
    <property type="entry name" value="Cytosolic phospholipase A2 catalytic domain"/>
    <property type="match status" value="2"/>
</dbReference>
<dbReference type="InterPro" id="IPR016035">
    <property type="entry name" value="Acyl_Trfase/lysoPLipase"/>
</dbReference>
<evidence type="ECO:0000313" key="7">
    <source>
        <dbReference type="Proteomes" id="UP000013232"/>
    </source>
</evidence>
<accession>N6Y7E8</accession>
<name>N6Y7E8_THAL4</name>
<feature type="active site" description="Nucleophile" evidence="4">
    <location>
        <position position="50"/>
    </location>
</feature>
<dbReference type="GO" id="GO:0016042">
    <property type="term" value="P:lipid catabolic process"/>
    <property type="evidence" value="ECO:0007669"/>
    <property type="project" value="UniProtKB-UniRule"/>
</dbReference>
<evidence type="ECO:0000259" key="5">
    <source>
        <dbReference type="PROSITE" id="PS51635"/>
    </source>
</evidence>
<feature type="domain" description="PNPLA" evidence="5">
    <location>
        <begin position="15"/>
        <end position="218"/>
    </location>
</feature>
<dbReference type="EMBL" id="AMXE01000004">
    <property type="protein sequence ID" value="ENO90216.1"/>
    <property type="molecule type" value="Genomic_DNA"/>
</dbReference>
<dbReference type="OrthoDB" id="9813090at2"/>
<dbReference type="STRING" id="1123367.GCA_000621305_02359"/>
<keyword evidence="3 4" id="KW-0443">Lipid metabolism</keyword>
<comment type="caution">
    <text evidence="4">Lacks conserved residue(s) required for the propagation of feature annotation.</text>
</comment>
<reference evidence="6 7" key="1">
    <citation type="submission" date="2012-09" db="EMBL/GenBank/DDBJ databases">
        <title>Draft Genome Sequences of 6 Strains from Genus Thauera.</title>
        <authorList>
            <person name="Liu B."/>
            <person name="Shapleigh J.P."/>
            <person name="Frostegard A.H."/>
        </authorList>
    </citation>
    <scope>NUCLEOTIDE SEQUENCE [LARGE SCALE GENOMIC DNA]</scope>
    <source>
        <strain evidence="7">47Lol / DSM 12138</strain>
    </source>
</reference>
<evidence type="ECO:0000256" key="1">
    <source>
        <dbReference type="ARBA" id="ARBA00022801"/>
    </source>
</evidence>
<comment type="caution">
    <text evidence="6">The sequence shown here is derived from an EMBL/GenBank/DDBJ whole genome shotgun (WGS) entry which is preliminary data.</text>
</comment>
<dbReference type="PANTHER" id="PTHR14226">
    <property type="entry name" value="NEUROPATHY TARGET ESTERASE/SWISS CHEESE D.MELANOGASTER"/>
    <property type="match status" value="1"/>
</dbReference>